<organism evidence="3 4">
    <name type="scientific">Ideonella margarita</name>
    <dbReference type="NCBI Taxonomy" id="2984191"/>
    <lineage>
        <taxon>Bacteria</taxon>
        <taxon>Pseudomonadati</taxon>
        <taxon>Pseudomonadota</taxon>
        <taxon>Betaproteobacteria</taxon>
        <taxon>Burkholderiales</taxon>
        <taxon>Sphaerotilaceae</taxon>
        <taxon>Ideonella</taxon>
    </lineage>
</organism>
<dbReference type="PANTHER" id="PTHR16306">
    <property type="entry name" value="TRANSLIN-ASSOCIATED FACTOR X-INTERACTING PROTEIN 1"/>
    <property type="match status" value="1"/>
</dbReference>
<keyword evidence="4" id="KW-1185">Reference proteome</keyword>
<feature type="compositionally biased region" description="Basic and acidic residues" evidence="1">
    <location>
        <begin position="85"/>
        <end position="101"/>
    </location>
</feature>
<evidence type="ECO:0000259" key="2">
    <source>
        <dbReference type="PROSITE" id="PS51724"/>
    </source>
</evidence>
<evidence type="ECO:0000313" key="3">
    <source>
        <dbReference type="EMBL" id="MEK8045068.1"/>
    </source>
</evidence>
<dbReference type="RefSeq" id="WP_341397216.1">
    <property type="nucleotide sequence ID" value="NZ_JBBUTI010000001.1"/>
</dbReference>
<gene>
    <name evidence="3" type="ORF">AACH00_01760</name>
</gene>
<sequence length="518" mass="52291">MADDIDAAADAFAEAFAAEVPPPSPASPPPGMNIPVLDMADIAAATATAQSGRPAAPPSPVNQLPGTPAEEAAAAIAAASGKAGGEGEAHAEGGHAEHGDDASGPLLAGLVAWHNKRWFRRRLKAEQIDGVGLVRFAYASGPQGPAQPLFTPEQLVPGLKAKRLEAFVNAHGFDERPGPGTWPTRDISHALPDQAVHWRYLMTAAYPGEGKNPLRALVGRVPPGGVMPVGGRPAWSLPKVGGLVAGVALVLGAALFGWHTWQARTAAAAATAAAEAASAASAAAAASAVAAAEAKAAALKQAEAASAAAAQAAEAASAAAASDDAASAAGSEHDKPADAADKTPAATKASAHDDAHAAGKAKATAEPQERIDPVIKPDKSAMAAQAESPDGEAERPARPQGRYAKRPLHALPGTPAPAAKAEAEEPRTAPPAAATKSAAPAGKFALVTGAYADPAPLVAMRRRLRQALGREGEHLQLELLPAPGGQALTLWPLKSEQEAQVLARLLQQNGIPMRVVAF</sequence>
<evidence type="ECO:0000313" key="4">
    <source>
        <dbReference type="Proteomes" id="UP001379945"/>
    </source>
</evidence>
<feature type="domain" description="SPOR" evidence="2">
    <location>
        <begin position="438"/>
        <end position="518"/>
    </location>
</feature>
<dbReference type="PROSITE" id="PS51724">
    <property type="entry name" value="SPOR"/>
    <property type="match status" value="1"/>
</dbReference>
<protein>
    <recommendedName>
        <fullName evidence="2">SPOR domain-containing protein</fullName>
    </recommendedName>
</protein>
<feature type="compositionally biased region" description="Basic and acidic residues" evidence="1">
    <location>
        <begin position="367"/>
        <end position="379"/>
    </location>
</feature>
<reference evidence="3 4" key="1">
    <citation type="submission" date="2024-04" db="EMBL/GenBank/DDBJ databases">
        <title>Novel species of the genus Ideonella isolated from streams.</title>
        <authorList>
            <person name="Lu H."/>
        </authorList>
    </citation>
    <scope>NUCLEOTIDE SEQUENCE [LARGE SCALE GENOMIC DNA]</scope>
    <source>
        <strain evidence="3 4">LYT19W</strain>
    </source>
</reference>
<dbReference type="EMBL" id="JBBUTI010000001">
    <property type="protein sequence ID" value="MEK8045068.1"/>
    <property type="molecule type" value="Genomic_DNA"/>
</dbReference>
<evidence type="ECO:0000256" key="1">
    <source>
        <dbReference type="SAM" id="MobiDB-lite"/>
    </source>
</evidence>
<feature type="region of interest" description="Disordered" evidence="1">
    <location>
        <begin position="47"/>
        <end position="101"/>
    </location>
</feature>
<name>A0ABU9BZV1_9BURK</name>
<dbReference type="InterPro" id="IPR007730">
    <property type="entry name" value="SPOR-like_dom"/>
</dbReference>
<dbReference type="PANTHER" id="PTHR16306:SF0">
    <property type="entry name" value="TRANSLIN-ASSOCIATED FACTOR X-INTERACTING PROTEIN 1"/>
    <property type="match status" value="1"/>
</dbReference>
<feature type="compositionally biased region" description="Basic and acidic residues" evidence="1">
    <location>
        <begin position="331"/>
        <end position="341"/>
    </location>
</feature>
<feature type="compositionally biased region" description="Low complexity" evidence="1">
    <location>
        <begin position="69"/>
        <end position="81"/>
    </location>
</feature>
<proteinExistence type="predicted"/>
<accession>A0ABU9BZV1</accession>
<comment type="caution">
    <text evidence="3">The sequence shown here is derived from an EMBL/GenBank/DDBJ whole genome shotgun (WGS) entry which is preliminary data.</text>
</comment>
<feature type="region of interest" description="Disordered" evidence="1">
    <location>
        <begin position="324"/>
        <end position="438"/>
    </location>
</feature>
<dbReference type="Proteomes" id="UP001379945">
    <property type="component" value="Unassembled WGS sequence"/>
</dbReference>